<feature type="transmembrane region" description="Helical" evidence="8">
    <location>
        <begin position="115"/>
        <end position="138"/>
    </location>
</feature>
<dbReference type="InterPro" id="IPR038731">
    <property type="entry name" value="RgtA/B/C-like"/>
</dbReference>
<feature type="transmembrane region" description="Helical" evidence="8">
    <location>
        <begin position="211"/>
        <end position="231"/>
    </location>
</feature>
<dbReference type="GO" id="GO:0016763">
    <property type="term" value="F:pentosyltransferase activity"/>
    <property type="evidence" value="ECO:0007669"/>
    <property type="project" value="TreeGrafter"/>
</dbReference>
<protein>
    <recommendedName>
        <fullName evidence="9">Glycosyltransferase RgtA/B/C/D-like domain-containing protein</fullName>
    </recommendedName>
</protein>
<keyword evidence="5 8" id="KW-0812">Transmembrane</keyword>
<dbReference type="InterPro" id="IPR050297">
    <property type="entry name" value="LipidA_mod_glycosyltrf_83"/>
</dbReference>
<dbReference type="Pfam" id="PF13231">
    <property type="entry name" value="PMT_2"/>
    <property type="match status" value="1"/>
</dbReference>
<evidence type="ECO:0000256" key="8">
    <source>
        <dbReference type="SAM" id="Phobius"/>
    </source>
</evidence>
<keyword evidence="4" id="KW-0808">Transferase</keyword>
<keyword evidence="11" id="KW-1185">Reference proteome</keyword>
<evidence type="ECO:0000256" key="5">
    <source>
        <dbReference type="ARBA" id="ARBA00022692"/>
    </source>
</evidence>
<evidence type="ECO:0000256" key="7">
    <source>
        <dbReference type="ARBA" id="ARBA00023136"/>
    </source>
</evidence>
<organism evidence="10 11">
    <name type="scientific">Tengunoibacter tsumagoiensis</name>
    <dbReference type="NCBI Taxonomy" id="2014871"/>
    <lineage>
        <taxon>Bacteria</taxon>
        <taxon>Bacillati</taxon>
        <taxon>Chloroflexota</taxon>
        <taxon>Ktedonobacteria</taxon>
        <taxon>Ktedonobacterales</taxon>
        <taxon>Dictyobacteraceae</taxon>
        <taxon>Tengunoibacter</taxon>
    </lineage>
</organism>
<dbReference type="EMBL" id="BIFR01000001">
    <property type="protein sequence ID" value="GCE10525.1"/>
    <property type="molecule type" value="Genomic_DNA"/>
</dbReference>
<feature type="transmembrane region" description="Helical" evidence="8">
    <location>
        <begin position="404"/>
        <end position="425"/>
    </location>
</feature>
<evidence type="ECO:0000256" key="4">
    <source>
        <dbReference type="ARBA" id="ARBA00022679"/>
    </source>
</evidence>
<keyword evidence="3" id="KW-0328">Glycosyltransferase</keyword>
<evidence type="ECO:0000256" key="2">
    <source>
        <dbReference type="ARBA" id="ARBA00022475"/>
    </source>
</evidence>
<dbReference type="GO" id="GO:0005886">
    <property type="term" value="C:plasma membrane"/>
    <property type="evidence" value="ECO:0007669"/>
    <property type="project" value="UniProtKB-SubCell"/>
</dbReference>
<proteinExistence type="predicted"/>
<gene>
    <name evidence="10" type="ORF">KTT_03840</name>
</gene>
<evidence type="ECO:0000256" key="3">
    <source>
        <dbReference type="ARBA" id="ARBA00022676"/>
    </source>
</evidence>
<feature type="domain" description="Glycosyltransferase RgtA/B/C/D-like" evidence="9">
    <location>
        <begin position="106"/>
        <end position="257"/>
    </location>
</feature>
<dbReference type="PANTHER" id="PTHR33908">
    <property type="entry name" value="MANNOSYLTRANSFERASE YKCB-RELATED"/>
    <property type="match status" value="1"/>
</dbReference>
<dbReference type="RefSeq" id="WP_161975208.1">
    <property type="nucleotide sequence ID" value="NZ_BIFR01000001.1"/>
</dbReference>
<dbReference type="Proteomes" id="UP000287352">
    <property type="component" value="Unassembled WGS sequence"/>
</dbReference>
<sequence length="569" mass="65592">MTNNSETLIDKTQPQLISSESKNNLHHWQTKLLSSWERVAFWLILAIAAILRLYKFPNLPAGLWVDEATNGYDAYSLLQNGTDRWGNRFPIYFPNWGSGQNVLEAYLSIPFIKLFGLNLLSIRIVPVTLGILAIPLLYFTVKKVYGVHTGLLAAFLMATLPWHLMVSRWSMESNLLPFFFLLNIATLLYCYDTPERQRWIPLSLIPLALSFYAYGTALVPATLFLLSFWLFNYKTIWHKKWSFLASLVIFLIIATPFFLFILENYVLHKQIRHLSSLPFSIPLFPSNRLDQVNEQYTRLGILKSNLRFLISGYQDGWTFNSVPWISALGWLVPPFSTLGLYFSLKQRPLSKNLFVFWLIAVSPLFILFIFTVHRSNSIYVPLIVLGAYGIVCLLKYVQPLNNQIVVTIVLVGTIFLPNMLFYQYYFTDNGPQLSTFNADNAAAFNAGFDSTLQHALSQAHKDEHIYINTNHDWATYADTLFYLHPDPKDFYTHADTQIIDGKYWVLSYNRFFFGPFAPVDKINQAPSYVAVLKTGFDVSCQRKDVLYVDNTWPNDTWTVVRCFPDHSNP</sequence>
<name>A0A401ZUD3_9CHLR</name>
<evidence type="ECO:0000313" key="11">
    <source>
        <dbReference type="Proteomes" id="UP000287352"/>
    </source>
</evidence>
<evidence type="ECO:0000256" key="1">
    <source>
        <dbReference type="ARBA" id="ARBA00004651"/>
    </source>
</evidence>
<dbReference type="GO" id="GO:0009103">
    <property type="term" value="P:lipopolysaccharide biosynthetic process"/>
    <property type="evidence" value="ECO:0007669"/>
    <property type="project" value="UniProtKB-ARBA"/>
</dbReference>
<feature type="transmembrane region" description="Helical" evidence="8">
    <location>
        <begin position="243"/>
        <end position="262"/>
    </location>
</feature>
<feature type="transmembrane region" description="Helical" evidence="8">
    <location>
        <begin position="378"/>
        <end position="397"/>
    </location>
</feature>
<keyword evidence="2" id="KW-1003">Cell membrane</keyword>
<reference evidence="11" key="1">
    <citation type="submission" date="2018-12" db="EMBL/GenBank/DDBJ databases">
        <title>Tengunoibacter tsumagoiensis gen. nov., sp. nov., Dictyobacter kobayashii sp. nov., D. alpinus sp. nov., and D. joshuensis sp. nov. and description of Dictyobacteraceae fam. nov. within the order Ktedonobacterales isolated from Tengu-no-mugimeshi.</title>
        <authorList>
            <person name="Wang C.M."/>
            <person name="Zheng Y."/>
            <person name="Sakai Y."/>
            <person name="Toyoda A."/>
            <person name="Minakuchi Y."/>
            <person name="Abe K."/>
            <person name="Yokota A."/>
            <person name="Yabe S."/>
        </authorList>
    </citation>
    <scope>NUCLEOTIDE SEQUENCE [LARGE SCALE GENOMIC DNA]</scope>
    <source>
        <strain evidence="11">Uno3</strain>
    </source>
</reference>
<accession>A0A401ZUD3</accession>
<dbReference type="PANTHER" id="PTHR33908:SF3">
    <property type="entry name" value="UNDECAPRENYL PHOSPHATE-ALPHA-4-AMINO-4-DEOXY-L-ARABINOSE ARABINOSYL TRANSFERASE"/>
    <property type="match status" value="1"/>
</dbReference>
<feature type="transmembrane region" description="Helical" evidence="8">
    <location>
        <begin position="174"/>
        <end position="191"/>
    </location>
</feature>
<feature type="transmembrane region" description="Helical" evidence="8">
    <location>
        <begin position="354"/>
        <end position="372"/>
    </location>
</feature>
<dbReference type="AlphaFoldDB" id="A0A401ZUD3"/>
<comment type="caution">
    <text evidence="10">The sequence shown here is derived from an EMBL/GenBank/DDBJ whole genome shotgun (WGS) entry which is preliminary data.</text>
</comment>
<feature type="transmembrane region" description="Helical" evidence="8">
    <location>
        <begin position="144"/>
        <end position="162"/>
    </location>
</feature>
<evidence type="ECO:0000313" key="10">
    <source>
        <dbReference type="EMBL" id="GCE10525.1"/>
    </source>
</evidence>
<dbReference type="GO" id="GO:0010041">
    <property type="term" value="P:response to iron(III) ion"/>
    <property type="evidence" value="ECO:0007669"/>
    <property type="project" value="TreeGrafter"/>
</dbReference>
<keyword evidence="6 8" id="KW-1133">Transmembrane helix</keyword>
<comment type="subcellular location">
    <subcellularLocation>
        <location evidence="1">Cell membrane</location>
        <topology evidence="1">Multi-pass membrane protein</topology>
    </subcellularLocation>
</comment>
<feature type="transmembrane region" description="Helical" evidence="8">
    <location>
        <begin position="322"/>
        <end position="342"/>
    </location>
</feature>
<evidence type="ECO:0000259" key="9">
    <source>
        <dbReference type="Pfam" id="PF13231"/>
    </source>
</evidence>
<keyword evidence="7 8" id="KW-0472">Membrane</keyword>
<evidence type="ECO:0000256" key="6">
    <source>
        <dbReference type="ARBA" id="ARBA00022989"/>
    </source>
</evidence>